<accession>A0A6J6IL35</accession>
<dbReference type="InterPro" id="IPR014017">
    <property type="entry name" value="DNA_helicase_UvrD-like_C"/>
</dbReference>
<gene>
    <name evidence="11" type="ORF">UFOPK2032_00175</name>
</gene>
<evidence type="ECO:0000256" key="7">
    <source>
        <dbReference type="ARBA" id="ARBA00022840"/>
    </source>
</evidence>
<evidence type="ECO:0000313" key="11">
    <source>
        <dbReference type="EMBL" id="CAB4625174.1"/>
    </source>
</evidence>
<dbReference type="GO" id="GO:0003677">
    <property type="term" value="F:DNA binding"/>
    <property type="evidence" value="ECO:0007669"/>
    <property type="project" value="UniProtKB-KW"/>
</dbReference>
<keyword evidence="8" id="KW-0238">DNA-binding</keyword>
<organism evidence="11">
    <name type="scientific">freshwater metagenome</name>
    <dbReference type="NCBI Taxonomy" id="449393"/>
    <lineage>
        <taxon>unclassified sequences</taxon>
        <taxon>metagenomes</taxon>
        <taxon>ecological metagenomes</taxon>
    </lineage>
</organism>
<dbReference type="Pfam" id="PF12705">
    <property type="entry name" value="PDDEXK_1"/>
    <property type="match status" value="1"/>
</dbReference>
<proteinExistence type="predicted"/>
<dbReference type="SUPFAM" id="SSF52540">
    <property type="entry name" value="P-loop containing nucleoside triphosphate hydrolases"/>
    <property type="match status" value="1"/>
</dbReference>
<evidence type="ECO:0000259" key="10">
    <source>
        <dbReference type="PROSITE" id="PS51217"/>
    </source>
</evidence>
<reference evidence="11" key="1">
    <citation type="submission" date="2020-05" db="EMBL/GenBank/DDBJ databases">
        <authorList>
            <person name="Chiriac C."/>
            <person name="Salcher M."/>
            <person name="Ghai R."/>
            <person name="Kavagutti S V."/>
        </authorList>
    </citation>
    <scope>NUCLEOTIDE SEQUENCE</scope>
</reference>
<keyword evidence="1" id="KW-0540">Nuclease</keyword>
<sequence length="682" mass="74272">MRVFRSDSEELGFVAGLLRRRHLFDGVPWSKMAVVARSRTALEQLALALSAESVPIRVMGSASSLKDEHASGQLLRLAYTCLGKEPVDLALATEFLTSELGGLDQLGILRLKRSLKKLTEDLESSSDELLVEAFANPNSLSLIRTTEARAAEKMVRLITSTRALGEQAETTAEAVLWNLVSETKILARWIELSRGVSEVAVQAGRNLDSILALFAAAARFSERNPDAIAMEFIQDQLNREIPEDSLALNNQSGEKVLLLTPSGLIGKRFDTVVLPGLIEGVWPNLKPRSSLLGANALDALVAGEVKAVSDFKRSELTGELRMLNKAAGAASEQLVMTATDKEEEQLSQFLPLVNGTYPPAESVTAKTYTLRSMVGSLRRELASGSSKNPEEIALGLARLAAAGVPGANPSSWYGLLPISTEEPLTDLSNESLQIRPSQLDNYLKCPLHWFIETHGGSAGSFSASLGSLIHEVLEVAESSDLAELEKQKLSRWNSLEFEADWLEDLGKRQAARMLSNLADYLKHFEDDGGQVLAREQNFNFELGNIRVRGQVDRIEKLADGNIVIVDLKTGKLAATAQDTLSNPQLALYQMAVLEGGFEKLEGVNPEQLARAKLLVVGGSKYQERAQPTMSLEESNSFKKLLLETSEGMSKPVFVAQLSNHCEADRQYGSCSLHLTPAVSYVG</sequence>
<dbReference type="SUPFAM" id="SSF52980">
    <property type="entry name" value="Restriction endonuclease-like"/>
    <property type="match status" value="1"/>
</dbReference>
<dbReference type="InterPro" id="IPR011604">
    <property type="entry name" value="PDDEXK-like_dom_sf"/>
</dbReference>
<dbReference type="GO" id="GO:0005524">
    <property type="term" value="F:ATP binding"/>
    <property type="evidence" value="ECO:0007669"/>
    <property type="project" value="UniProtKB-KW"/>
</dbReference>
<dbReference type="GO" id="GO:0004527">
    <property type="term" value="F:exonuclease activity"/>
    <property type="evidence" value="ECO:0007669"/>
    <property type="project" value="UniProtKB-KW"/>
</dbReference>
<dbReference type="AlphaFoldDB" id="A0A6J6IL35"/>
<dbReference type="GO" id="GO:0006281">
    <property type="term" value="P:DNA repair"/>
    <property type="evidence" value="ECO:0007669"/>
    <property type="project" value="UniProtKB-KW"/>
</dbReference>
<evidence type="ECO:0000256" key="6">
    <source>
        <dbReference type="ARBA" id="ARBA00022839"/>
    </source>
</evidence>
<keyword evidence="6" id="KW-0269">Exonuclease</keyword>
<keyword evidence="7" id="KW-0067">ATP-binding</keyword>
<dbReference type="GO" id="GO:0004386">
    <property type="term" value="F:helicase activity"/>
    <property type="evidence" value="ECO:0007669"/>
    <property type="project" value="UniProtKB-KW"/>
</dbReference>
<dbReference type="PROSITE" id="PS51217">
    <property type="entry name" value="UVRD_HELICASE_CTER"/>
    <property type="match status" value="1"/>
</dbReference>
<dbReference type="Gene3D" id="1.10.486.10">
    <property type="entry name" value="PCRA, domain 4"/>
    <property type="match status" value="1"/>
</dbReference>
<evidence type="ECO:0000256" key="8">
    <source>
        <dbReference type="ARBA" id="ARBA00023125"/>
    </source>
</evidence>
<dbReference type="Gene3D" id="3.90.320.10">
    <property type="match status" value="1"/>
</dbReference>
<evidence type="ECO:0000256" key="3">
    <source>
        <dbReference type="ARBA" id="ARBA00022763"/>
    </source>
</evidence>
<dbReference type="Gene3D" id="3.40.50.300">
    <property type="entry name" value="P-loop containing nucleotide triphosphate hydrolases"/>
    <property type="match status" value="1"/>
</dbReference>
<dbReference type="InterPro" id="IPR011335">
    <property type="entry name" value="Restrct_endonuc-II-like"/>
</dbReference>
<evidence type="ECO:0000256" key="9">
    <source>
        <dbReference type="ARBA" id="ARBA00023204"/>
    </source>
</evidence>
<evidence type="ECO:0000256" key="4">
    <source>
        <dbReference type="ARBA" id="ARBA00022801"/>
    </source>
</evidence>
<feature type="domain" description="UvrD-like helicase C-terminal" evidence="10">
    <location>
        <begin position="1"/>
        <end position="266"/>
    </location>
</feature>
<protein>
    <submittedName>
        <fullName evidence="11">Unannotated protein</fullName>
    </submittedName>
</protein>
<keyword evidence="4" id="KW-0378">Hydrolase</keyword>
<keyword evidence="5" id="KW-0347">Helicase</keyword>
<evidence type="ECO:0000256" key="1">
    <source>
        <dbReference type="ARBA" id="ARBA00022722"/>
    </source>
</evidence>
<name>A0A6J6IL35_9ZZZZ</name>
<evidence type="ECO:0000256" key="5">
    <source>
        <dbReference type="ARBA" id="ARBA00022806"/>
    </source>
</evidence>
<evidence type="ECO:0000256" key="2">
    <source>
        <dbReference type="ARBA" id="ARBA00022741"/>
    </source>
</evidence>
<keyword evidence="2" id="KW-0547">Nucleotide-binding</keyword>
<dbReference type="InterPro" id="IPR027417">
    <property type="entry name" value="P-loop_NTPase"/>
</dbReference>
<keyword evidence="3" id="KW-0227">DNA damage</keyword>
<dbReference type="InterPro" id="IPR038726">
    <property type="entry name" value="PDDEXK_AddAB-type"/>
</dbReference>
<keyword evidence="9" id="KW-0234">DNA repair</keyword>
<dbReference type="EMBL" id="CAEZVM010000004">
    <property type="protein sequence ID" value="CAB4625174.1"/>
    <property type="molecule type" value="Genomic_DNA"/>
</dbReference>